<protein>
    <submittedName>
        <fullName evidence="1">Uncharacterized protein</fullName>
    </submittedName>
</protein>
<sequence length="69" mass="8072">MRPVKLDFILLKAVQESLPLFQADRWFLKQLENSLSSPYGSRSSFKTHLLAEETRKIALPTKILKEKQR</sequence>
<name>B3DV67_METI4</name>
<dbReference type="EMBL" id="CP000975">
    <property type="protein sequence ID" value="ACD83220.1"/>
    <property type="molecule type" value="Genomic_DNA"/>
</dbReference>
<evidence type="ECO:0000313" key="1">
    <source>
        <dbReference type="EMBL" id="ACD83220.1"/>
    </source>
</evidence>
<dbReference type="KEGG" id="min:Minf_1165"/>
<dbReference type="RefSeq" id="WP_012463502.1">
    <property type="nucleotide sequence ID" value="NC_010794.1"/>
</dbReference>
<evidence type="ECO:0000313" key="2">
    <source>
        <dbReference type="Proteomes" id="UP000009149"/>
    </source>
</evidence>
<gene>
    <name evidence="1" type="ordered locus">Minf_1165</name>
</gene>
<accession>B3DV67</accession>
<organism evidence="1 2">
    <name type="scientific">Methylacidiphilum infernorum (isolate V4)</name>
    <name type="common">Methylokorus infernorum (strain V4)</name>
    <dbReference type="NCBI Taxonomy" id="481448"/>
    <lineage>
        <taxon>Bacteria</taxon>
        <taxon>Pseudomonadati</taxon>
        <taxon>Verrucomicrobiota</taxon>
        <taxon>Methylacidiphilae</taxon>
        <taxon>Methylacidiphilales</taxon>
        <taxon>Methylacidiphilaceae</taxon>
        <taxon>Methylacidiphilum (ex Ratnadevi et al. 2023)</taxon>
    </lineage>
</organism>
<dbReference type="Proteomes" id="UP000009149">
    <property type="component" value="Chromosome"/>
</dbReference>
<proteinExistence type="predicted"/>
<reference evidence="1 2" key="1">
    <citation type="journal article" date="2008" name="Biol. Direct">
        <title>Complete genome sequence of the extremely acidophilic methanotroph isolate V4, Methylacidiphilum infernorum, a representative of the bacterial phylum Verrucomicrobia.</title>
        <authorList>
            <person name="Hou S."/>
            <person name="Makarova K.S."/>
            <person name="Saw J.H."/>
            <person name="Senin P."/>
            <person name="Ly B.V."/>
            <person name="Zhou Z."/>
            <person name="Ren Y."/>
            <person name="Wang J."/>
            <person name="Galperin M.Y."/>
            <person name="Omelchenko M.V."/>
            <person name="Wolf Y.I."/>
            <person name="Yutin N."/>
            <person name="Koonin E.V."/>
            <person name="Stott M.B."/>
            <person name="Mountain B.W."/>
            <person name="Crowe M.A."/>
            <person name="Smirnova A.V."/>
            <person name="Dunfield P.F."/>
            <person name="Feng L."/>
            <person name="Wang L."/>
            <person name="Alam M."/>
        </authorList>
    </citation>
    <scope>NUCLEOTIDE SEQUENCE [LARGE SCALE GENOMIC DNA]</scope>
    <source>
        <strain evidence="2">Isolate V4</strain>
    </source>
</reference>
<dbReference type="STRING" id="481448.Minf_1165"/>
<dbReference type="AlphaFoldDB" id="B3DV67"/>
<dbReference type="HOGENOM" id="CLU_2771149_0_0_0"/>